<dbReference type="OrthoDB" id="7876829at2"/>
<proteinExistence type="predicted"/>
<evidence type="ECO:0000313" key="4">
    <source>
        <dbReference type="Proteomes" id="UP000015347"/>
    </source>
</evidence>
<feature type="signal peptide" evidence="2">
    <location>
        <begin position="1"/>
        <end position="20"/>
    </location>
</feature>
<dbReference type="eggNOG" id="ENOG50331MH">
    <property type="taxonomic scope" value="Bacteria"/>
</dbReference>
<dbReference type="STRING" id="1123237.Salmuc_00042"/>
<feature type="chain" id="PRO_5004556988" evidence="2">
    <location>
        <begin position="21"/>
        <end position="183"/>
    </location>
</feature>
<protein>
    <submittedName>
        <fullName evidence="3">Uncharacterized protein</fullName>
    </submittedName>
</protein>
<comment type="caution">
    <text evidence="3">The sequence shown here is derived from an EMBL/GenBank/DDBJ whole genome shotgun (WGS) entry which is preliminary data.</text>
</comment>
<evidence type="ECO:0000313" key="3">
    <source>
        <dbReference type="EMBL" id="EPX87089.1"/>
    </source>
</evidence>
<evidence type="ECO:0000256" key="1">
    <source>
        <dbReference type="SAM" id="MobiDB-lite"/>
    </source>
</evidence>
<dbReference type="RefSeq" id="WP_020042095.1">
    <property type="nucleotide sequence ID" value="NZ_KE557273.1"/>
</dbReference>
<organism evidence="3 4">
    <name type="scientific">Salipiger mucosus DSM 16094</name>
    <dbReference type="NCBI Taxonomy" id="1123237"/>
    <lineage>
        <taxon>Bacteria</taxon>
        <taxon>Pseudomonadati</taxon>
        <taxon>Pseudomonadota</taxon>
        <taxon>Alphaproteobacteria</taxon>
        <taxon>Rhodobacterales</taxon>
        <taxon>Roseobacteraceae</taxon>
        <taxon>Salipiger</taxon>
    </lineage>
</organism>
<dbReference type="HOGENOM" id="CLU_121962_0_0_5"/>
<keyword evidence="2" id="KW-0732">Signal</keyword>
<dbReference type="Proteomes" id="UP000015347">
    <property type="component" value="Unassembled WGS sequence"/>
</dbReference>
<evidence type="ECO:0000256" key="2">
    <source>
        <dbReference type="SAM" id="SignalP"/>
    </source>
</evidence>
<reference evidence="4" key="1">
    <citation type="journal article" date="2014" name="Stand. Genomic Sci.">
        <title>Genome sequence of the exopolysaccharide-producing Salipiger mucosus type strain (DSM 16094(T)), a moderately halophilic member of the Roseobacter clade.</title>
        <authorList>
            <person name="Riedel T."/>
            <person name="Spring S."/>
            <person name="Fiebig A."/>
            <person name="Petersen J."/>
            <person name="Kyrpides N.C."/>
            <person name="Goker M."/>
            <person name="Klenk H.P."/>
        </authorList>
    </citation>
    <scope>NUCLEOTIDE SEQUENCE [LARGE SCALE GENOMIC DNA]</scope>
    <source>
        <strain evidence="4">DSM 16094</strain>
    </source>
</reference>
<name>S9SL60_9RHOB</name>
<dbReference type="AlphaFoldDB" id="S9SL60"/>
<dbReference type="EMBL" id="APVH01000001">
    <property type="protein sequence ID" value="EPX87089.1"/>
    <property type="molecule type" value="Genomic_DNA"/>
</dbReference>
<sequence>MSRRFIAAVLAASLSITAWSAAPARADGKDAARVLGTAATLFILGKTIADARGEDRVDWRFHTPQGQRHRALPEVVGRGFGNRPRHDRRRVLPSRCVFEVRGGGMRYVLGQGCLQRNGVRVNRLPRECLTRVRTGRGVRPAYVAGCLRRDGYRLDRDAPRRGDGHGRRDRARNDPDWRHGRRD</sequence>
<feature type="region of interest" description="Disordered" evidence="1">
    <location>
        <begin position="154"/>
        <end position="183"/>
    </location>
</feature>
<gene>
    <name evidence="3" type="ORF">Salmuc_00042</name>
</gene>
<accession>S9SL60</accession>
<keyword evidence="4" id="KW-1185">Reference proteome</keyword>